<dbReference type="Pfam" id="PF00237">
    <property type="entry name" value="Ribosomal_L22"/>
    <property type="match status" value="1"/>
</dbReference>
<keyword evidence="3 7" id="KW-0694">RNA-binding</keyword>
<keyword evidence="5 7" id="KW-0687">Ribonucleoprotein</keyword>
<dbReference type="PANTHER" id="PTHR13501:SF8">
    <property type="entry name" value="LARGE RIBOSOMAL SUBUNIT PROTEIN UL22M"/>
    <property type="match status" value="1"/>
</dbReference>
<comment type="function">
    <text evidence="7">The globular domain of the protein is located near the polypeptide exit tunnel on the outside of the subunit, while an extended beta-hairpin is found that lines the wall of the exit tunnel in the center of the 70S ribosome.</text>
</comment>
<evidence type="ECO:0000256" key="10">
    <source>
        <dbReference type="RuleBase" id="RU004008"/>
    </source>
</evidence>
<name>A0A1F7VB57_9BACT</name>
<dbReference type="AlphaFoldDB" id="A0A1F7VB57"/>
<comment type="caution">
    <text evidence="12">The sequence shown here is derived from an EMBL/GenBank/DDBJ whole genome shotgun (WGS) entry which is preliminary data.</text>
</comment>
<evidence type="ECO:0000256" key="5">
    <source>
        <dbReference type="ARBA" id="ARBA00023274"/>
    </source>
</evidence>
<evidence type="ECO:0000313" key="13">
    <source>
        <dbReference type="Proteomes" id="UP000178723"/>
    </source>
</evidence>
<organism evidence="12 13">
    <name type="scientific">Candidatus Uhrbacteria bacterium RIFCSPLOWO2_02_FULL_48_12</name>
    <dbReference type="NCBI Taxonomy" id="1802407"/>
    <lineage>
        <taxon>Bacteria</taxon>
        <taxon>Candidatus Uhriibacteriota</taxon>
    </lineage>
</organism>
<evidence type="ECO:0000256" key="11">
    <source>
        <dbReference type="SAM" id="MobiDB-lite"/>
    </source>
</evidence>
<evidence type="ECO:0000256" key="1">
    <source>
        <dbReference type="ARBA" id="ARBA00009451"/>
    </source>
</evidence>
<comment type="similarity">
    <text evidence="1 7 8">Belongs to the universal ribosomal protein uL22 family.</text>
</comment>
<gene>
    <name evidence="7" type="primary">rplV</name>
    <name evidence="12" type="ORF">A3I40_02775</name>
</gene>
<evidence type="ECO:0000256" key="6">
    <source>
        <dbReference type="ARBA" id="ARBA00035207"/>
    </source>
</evidence>
<dbReference type="CDD" id="cd00336">
    <property type="entry name" value="Ribosomal_L22"/>
    <property type="match status" value="1"/>
</dbReference>
<dbReference type="EMBL" id="MGEP01000018">
    <property type="protein sequence ID" value="OGL87358.1"/>
    <property type="molecule type" value="Genomic_DNA"/>
</dbReference>
<protein>
    <recommendedName>
        <fullName evidence="6 7">Large ribosomal subunit protein uL22</fullName>
    </recommendedName>
</protein>
<evidence type="ECO:0000256" key="8">
    <source>
        <dbReference type="RuleBase" id="RU004005"/>
    </source>
</evidence>
<comment type="function">
    <text evidence="7 10">This protein binds specifically to 23S rRNA; its binding is stimulated by other ribosomal proteins, e.g., L4, L17, and L20. It is important during the early stages of 50S assembly. It makes multiple contacts with different domains of the 23S rRNA in the assembled 50S subunit and ribosome.</text>
</comment>
<feature type="compositionally biased region" description="Basic and acidic residues" evidence="11">
    <location>
        <begin position="150"/>
        <end position="159"/>
    </location>
</feature>
<dbReference type="GO" id="GO:0019843">
    <property type="term" value="F:rRNA binding"/>
    <property type="evidence" value="ECO:0007669"/>
    <property type="project" value="UniProtKB-UniRule"/>
</dbReference>
<proteinExistence type="inferred from homology"/>
<dbReference type="PANTHER" id="PTHR13501">
    <property type="entry name" value="CHLOROPLAST 50S RIBOSOMAL PROTEIN L22-RELATED"/>
    <property type="match status" value="1"/>
</dbReference>
<dbReference type="GO" id="GO:0006412">
    <property type="term" value="P:translation"/>
    <property type="evidence" value="ECO:0007669"/>
    <property type="project" value="UniProtKB-UniRule"/>
</dbReference>
<evidence type="ECO:0000256" key="3">
    <source>
        <dbReference type="ARBA" id="ARBA00022884"/>
    </source>
</evidence>
<evidence type="ECO:0000313" key="12">
    <source>
        <dbReference type="EMBL" id="OGL87358.1"/>
    </source>
</evidence>
<evidence type="ECO:0000256" key="7">
    <source>
        <dbReference type="HAMAP-Rule" id="MF_01331"/>
    </source>
</evidence>
<dbReference type="GO" id="GO:0022625">
    <property type="term" value="C:cytosolic large ribosomal subunit"/>
    <property type="evidence" value="ECO:0007669"/>
    <property type="project" value="TreeGrafter"/>
</dbReference>
<dbReference type="GO" id="GO:0003735">
    <property type="term" value="F:structural constituent of ribosome"/>
    <property type="evidence" value="ECO:0007669"/>
    <property type="project" value="InterPro"/>
</dbReference>
<dbReference type="NCBIfam" id="TIGR01044">
    <property type="entry name" value="rplV_bact"/>
    <property type="match status" value="1"/>
</dbReference>
<feature type="region of interest" description="Disordered" evidence="11">
    <location>
        <begin position="127"/>
        <end position="176"/>
    </location>
</feature>
<dbReference type="InterPro" id="IPR047867">
    <property type="entry name" value="Ribosomal_uL22_bac/org-type"/>
</dbReference>
<dbReference type="Proteomes" id="UP000178723">
    <property type="component" value="Unassembled WGS sequence"/>
</dbReference>
<dbReference type="PROSITE" id="PS00464">
    <property type="entry name" value="RIBOSOMAL_L22"/>
    <property type="match status" value="1"/>
</dbReference>
<evidence type="ECO:0000256" key="2">
    <source>
        <dbReference type="ARBA" id="ARBA00022730"/>
    </source>
</evidence>
<evidence type="ECO:0000256" key="9">
    <source>
        <dbReference type="RuleBase" id="RU004006"/>
    </source>
</evidence>
<keyword evidence="4 7" id="KW-0689">Ribosomal protein</keyword>
<dbReference type="Gene3D" id="3.90.470.10">
    <property type="entry name" value="Ribosomal protein L22/L17"/>
    <property type="match status" value="1"/>
</dbReference>
<dbReference type="InterPro" id="IPR005727">
    <property type="entry name" value="Ribosomal_uL22_bac/chlpt-type"/>
</dbReference>
<dbReference type="HAMAP" id="MF_01331_B">
    <property type="entry name" value="Ribosomal_uL22_B"/>
    <property type="match status" value="1"/>
</dbReference>
<comment type="subunit">
    <text evidence="7 9">Part of the 50S ribosomal subunit.</text>
</comment>
<evidence type="ECO:0000256" key="4">
    <source>
        <dbReference type="ARBA" id="ARBA00022980"/>
    </source>
</evidence>
<keyword evidence="2 7" id="KW-0699">rRNA-binding</keyword>
<dbReference type="InterPro" id="IPR018260">
    <property type="entry name" value="Ribosomal_uL22_CS"/>
</dbReference>
<dbReference type="InterPro" id="IPR036394">
    <property type="entry name" value="Ribosomal_uL22_sf"/>
</dbReference>
<feature type="compositionally biased region" description="Basic and acidic residues" evidence="11">
    <location>
        <begin position="127"/>
        <end position="138"/>
    </location>
</feature>
<dbReference type="STRING" id="1802407.A3I40_02775"/>
<dbReference type="InterPro" id="IPR001063">
    <property type="entry name" value="Ribosomal_uL22"/>
</dbReference>
<sequence>MTQVTAHLNNLRIAPRKVRLLADLVRGLPLSEAVLALEFRAKRAARPLQKLLLAAAADAEHNFKLKKNDLVIKHIIVNSAVTIKRYMPRAFGRAAMIRKRGSNVTVALVSQTGAKLEKPLLVPPSELRAEHKEHKKEVSGAPESLPPAASKKDAREAMKPKTPLSLKSRLFSRKTG</sequence>
<dbReference type="SUPFAM" id="SSF54843">
    <property type="entry name" value="Ribosomal protein L22"/>
    <property type="match status" value="1"/>
</dbReference>
<reference evidence="12 13" key="1">
    <citation type="journal article" date="2016" name="Nat. Commun.">
        <title>Thousands of microbial genomes shed light on interconnected biogeochemical processes in an aquifer system.</title>
        <authorList>
            <person name="Anantharaman K."/>
            <person name="Brown C.T."/>
            <person name="Hug L.A."/>
            <person name="Sharon I."/>
            <person name="Castelle C.J."/>
            <person name="Probst A.J."/>
            <person name="Thomas B.C."/>
            <person name="Singh A."/>
            <person name="Wilkins M.J."/>
            <person name="Karaoz U."/>
            <person name="Brodie E.L."/>
            <person name="Williams K.H."/>
            <person name="Hubbard S.S."/>
            <person name="Banfield J.F."/>
        </authorList>
    </citation>
    <scope>NUCLEOTIDE SEQUENCE [LARGE SCALE GENOMIC DNA]</scope>
</reference>
<accession>A0A1F7VB57</accession>